<reference evidence="1" key="3">
    <citation type="submission" date="2025-09" db="UniProtKB">
        <authorList>
            <consortium name="Ensembl"/>
        </authorList>
    </citation>
    <scope>IDENTIFICATION</scope>
</reference>
<evidence type="ECO:0000313" key="2">
    <source>
        <dbReference type="Proteomes" id="UP000008144"/>
    </source>
</evidence>
<dbReference type="HOGENOM" id="CLU_3410581_0_0_1"/>
<protein>
    <submittedName>
        <fullName evidence="1">Uncharacterized protein</fullName>
    </submittedName>
</protein>
<keyword evidence="2" id="KW-1185">Reference proteome</keyword>
<reference evidence="2" key="1">
    <citation type="journal article" date="2002" name="Science">
        <title>The draft genome of Ciona intestinalis: insights into chordate and vertebrate origins.</title>
        <authorList>
            <person name="Dehal P."/>
            <person name="Satou Y."/>
            <person name="Campbell R.K."/>
            <person name="Chapman J."/>
            <person name="Degnan B."/>
            <person name="De Tomaso A."/>
            <person name="Davidson B."/>
            <person name="Di Gregorio A."/>
            <person name="Gelpke M."/>
            <person name="Goodstein D.M."/>
            <person name="Harafuji N."/>
            <person name="Hastings K.E."/>
            <person name="Ho I."/>
            <person name="Hotta K."/>
            <person name="Huang W."/>
            <person name="Kawashima T."/>
            <person name="Lemaire P."/>
            <person name="Martinez D."/>
            <person name="Meinertzhagen I.A."/>
            <person name="Necula S."/>
            <person name="Nonaka M."/>
            <person name="Putnam N."/>
            <person name="Rash S."/>
            <person name="Saiga H."/>
            <person name="Satake M."/>
            <person name="Terry A."/>
            <person name="Yamada L."/>
            <person name="Wang H.G."/>
            <person name="Awazu S."/>
            <person name="Azumi K."/>
            <person name="Boore J."/>
            <person name="Branno M."/>
            <person name="Chin-Bow S."/>
            <person name="DeSantis R."/>
            <person name="Doyle S."/>
            <person name="Francino P."/>
            <person name="Keys D.N."/>
            <person name="Haga S."/>
            <person name="Hayashi H."/>
            <person name="Hino K."/>
            <person name="Imai K.S."/>
            <person name="Inaba K."/>
            <person name="Kano S."/>
            <person name="Kobayashi K."/>
            <person name="Kobayashi M."/>
            <person name="Lee B.I."/>
            <person name="Makabe K.W."/>
            <person name="Manohar C."/>
            <person name="Matassi G."/>
            <person name="Medina M."/>
            <person name="Mochizuki Y."/>
            <person name="Mount S."/>
            <person name="Morishita T."/>
            <person name="Miura S."/>
            <person name="Nakayama A."/>
            <person name="Nishizaka S."/>
            <person name="Nomoto H."/>
            <person name="Ohta F."/>
            <person name="Oishi K."/>
            <person name="Rigoutsos I."/>
            <person name="Sano M."/>
            <person name="Sasaki A."/>
            <person name="Sasakura Y."/>
            <person name="Shoguchi E."/>
            <person name="Shin-i T."/>
            <person name="Spagnuolo A."/>
            <person name="Stainier D."/>
            <person name="Suzuki M.M."/>
            <person name="Tassy O."/>
            <person name="Takatori N."/>
            <person name="Tokuoka M."/>
            <person name="Yagi K."/>
            <person name="Yoshizaki F."/>
            <person name="Wada S."/>
            <person name="Zhang C."/>
            <person name="Hyatt P.D."/>
            <person name="Larimer F."/>
            <person name="Detter C."/>
            <person name="Doggett N."/>
            <person name="Glavina T."/>
            <person name="Hawkins T."/>
            <person name="Richardson P."/>
            <person name="Lucas S."/>
            <person name="Kohara Y."/>
            <person name="Levine M."/>
            <person name="Satoh N."/>
            <person name="Rokhsar D.S."/>
        </authorList>
    </citation>
    <scope>NUCLEOTIDE SEQUENCE [LARGE SCALE GENOMIC DNA]</scope>
</reference>
<evidence type="ECO:0000313" key="1">
    <source>
        <dbReference type="Ensembl" id="ENSCINP00000032837.1"/>
    </source>
</evidence>
<dbReference type="AlphaFoldDB" id="H2XT53"/>
<organism evidence="1 2">
    <name type="scientific">Ciona intestinalis</name>
    <name type="common">Transparent sea squirt</name>
    <name type="synonym">Ascidia intestinalis</name>
    <dbReference type="NCBI Taxonomy" id="7719"/>
    <lineage>
        <taxon>Eukaryota</taxon>
        <taxon>Metazoa</taxon>
        <taxon>Chordata</taxon>
        <taxon>Tunicata</taxon>
        <taxon>Ascidiacea</taxon>
        <taxon>Phlebobranchia</taxon>
        <taxon>Cionidae</taxon>
        <taxon>Ciona</taxon>
    </lineage>
</organism>
<proteinExistence type="predicted"/>
<dbReference type="Ensembl" id="ENSCINT00000033924.1">
    <property type="protein sequence ID" value="ENSCINP00000032837.1"/>
    <property type="gene ID" value="ENSCING00000021364.1"/>
</dbReference>
<reference evidence="1" key="2">
    <citation type="submission" date="2025-08" db="UniProtKB">
        <authorList>
            <consortium name="Ensembl"/>
        </authorList>
    </citation>
    <scope>IDENTIFICATION</scope>
</reference>
<name>H2XT53_CIOIN</name>
<dbReference type="InParanoid" id="H2XT53"/>
<accession>H2XT53</accession>
<sequence length="29" mass="3421">MLEDCQEPGSGLHQHEVDHLYQKLECCMF</sequence>
<dbReference type="Proteomes" id="UP000008144">
    <property type="component" value="Unassembled WGS sequence"/>
</dbReference>